<dbReference type="InterPro" id="IPR001789">
    <property type="entry name" value="Sig_transdc_resp-reg_receiver"/>
</dbReference>
<protein>
    <submittedName>
        <fullName evidence="4">Response regulator receiver domain-containing protein</fullName>
    </submittedName>
</protein>
<dbReference type="Pfam" id="PF00072">
    <property type="entry name" value="Response_reg"/>
    <property type="match status" value="1"/>
</dbReference>
<reference evidence="4 5" key="1">
    <citation type="submission" date="2018-06" db="EMBL/GenBank/DDBJ databases">
        <title>Genomic Encyclopedia of Archaeal and Bacterial Type Strains, Phase II (KMG-II): from individual species to whole genera.</title>
        <authorList>
            <person name="Goeker M."/>
        </authorList>
    </citation>
    <scope>NUCLEOTIDE SEQUENCE [LARGE SCALE GENOMIC DNA]</scope>
    <source>
        <strain evidence="4 5">DSM 22011</strain>
    </source>
</reference>
<dbReference type="OrthoDB" id="7864571at2"/>
<dbReference type="SUPFAM" id="SSF52172">
    <property type="entry name" value="CheY-like"/>
    <property type="match status" value="1"/>
</dbReference>
<dbReference type="Gene3D" id="3.40.50.2300">
    <property type="match status" value="1"/>
</dbReference>
<dbReference type="PROSITE" id="PS50110">
    <property type="entry name" value="RESPONSE_REGULATORY"/>
    <property type="match status" value="1"/>
</dbReference>
<organism evidence="4 5">
    <name type="scientific">Salipiger aestuarii</name>
    <dbReference type="NCBI Taxonomy" id="568098"/>
    <lineage>
        <taxon>Bacteria</taxon>
        <taxon>Pseudomonadati</taxon>
        <taxon>Pseudomonadota</taxon>
        <taxon>Alphaproteobacteria</taxon>
        <taxon>Rhodobacterales</taxon>
        <taxon>Roseobacteraceae</taxon>
        <taxon>Salipiger</taxon>
    </lineage>
</organism>
<name>A0A327Y6J1_9RHOB</name>
<keyword evidence="5" id="KW-1185">Reference proteome</keyword>
<keyword evidence="1 2" id="KW-0597">Phosphoprotein</keyword>
<evidence type="ECO:0000313" key="5">
    <source>
        <dbReference type="Proteomes" id="UP000249165"/>
    </source>
</evidence>
<gene>
    <name evidence="4" type="ORF">ATI53_103034</name>
</gene>
<dbReference type="GO" id="GO:0000160">
    <property type="term" value="P:phosphorelay signal transduction system"/>
    <property type="evidence" value="ECO:0007669"/>
    <property type="project" value="InterPro"/>
</dbReference>
<dbReference type="InterPro" id="IPR011006">
    <property type="entry name" value="CheY-like_superfamily"/>
</dbReference>
<evidence type="ECO:0000313" key="4">
    <source>
        <dbReference type="EMBL" id="RAK14069.1"/>
    </source>
</evidence>
<sequence>MPHVIIADDNKEFRALLATFCLRAGWTVEICGNGAELMDVVMSGTEPGLLLIDIMMPVLDGIEAIERICAQDRPLRVRFMSGGDSGPLMAAKLIASARDMSVGRNIFKPVTRAEILCILEQEAEHLSRLAPCAGKRP</sequence>
<dbReference type="InterPro" id="IPR050595">
    <property type="entry name" value="Bact_response_regulator"/>
</dbReference>
<dbReference type="SMART" id="SM00448">
    <property type="entry name" value="REC"/>
    <property type="match status" value="1"/>
</dbReference>
<feature type="domain" description="Response regulatory" evidence="3">
    <location>
        <begin position="3"/>
        <end position="123"/>
    </location>
</feature>
<accession>A0A327Y6J1</accession>
<feature type="modified residue" description="4-aspartylphosphate" evidence="2">
    <location>
        <position position="53"/>
    </location>
</feature>
<dbReference type="PANTHER" id="PTHR44591:SF3">
    <property type="entry name" value="RESPONSE REGULATORY DOMAIN-CONTAINING PROTEIN"/>
    <property type="match status" value="1"/>
</dbReference>
<evidence type="ECO:0000256" key="2">
    <source>
        <dbReference type="PROSITE-ProRule" id="PRU00169"/>
    </source>
</evidence>
<dbReference type="Proteomes" id="UP000249165">
    <property type="component" value="Unassembled WGS sequence"/>
</dbReference>
<evidence type="ECO:0000256" key="1">
    <source>
        <dbReference type="ARBA" id="ARBA00022553"/>
    </source>
</evidence>
<comment type="caution">
    <text evidence="4">The sequence shown here is derived from an EMBL/GenBank/DDBJ whole genome shotgun (WGS) entry which is preliminary data.</text>
</comment>
<dbReference type="EMBL" id="QLMG01000030">
    <property type="protein sequence ID" value="RAK14069.1"/>
    <property type="molecule type" value="Genomic_DNA"/>
</dbReference>
<proteinExistence type="predicted"/>
<dbReference type="CDD" id="cd00156">
    <property type="entry name" value="REC"/>
    <property type="match status" value="1"/>
</dbReference>
<dbReference type="PANTHER" id="PTHR44591">
    <property type="entry name" value="STRESS RESPONSE REGULATOR PROTEIN 1"/>
    <property type="match status" value="1"/>
</dbReference>
<dbReference type="RefSeq" id="WP_009503144.1">
    <property type="nucleotide sequence ID" value="NZ_LIGK01000088.1"/>
</dbReference>
<dbReference type="AlphaFoldDB" id="A0A327Y6J1"/>
<evidence type="ECO:0000259" key="3">
    <source>
        <dbReference type="PROSITE" id="PS50110"/>
    </source>
</evidence>